<evidence type="ECO:0000313" key="1">
    <source>
        <dbReference type="EMBL" id="MBK1866068.1"/>
    </source>
</evidence>
<gene>
    <name evidence="1" type="ORF">JHL16_06855</name>
</gene>
<sequence>MKSLLAVLFLCLTVSTAAAGEPSYGAPPADLAEHLERLKRAYPGVIADYDKAKLTLKSGVTIPMSDGRRDKSFDELLDDPDVDDMFAIPYPAHTKPKAPGVNVDPGRVRVEALFRALYGDCRKGEAALRMRRVPWFGGSVLITTRQGVDRALEATARDLAKLPKPMMKYLAPSAGTYNCRAIAGTQRLSMHAYGASIDLNTEFADYWRWRKPGKDGKIAWTNRMPMEIVEIFERHGFIWGGRWYHYDTMHFEYRPELLAR</sequence>
<reference evidence="1" key="1">
    <citation type="submission" date="2021-01" db="EMBL/GenBank/DDBJ databases">
        <authorList>
            <person name="Sun Q."/>
        </authorList>
    </citation>
    <scope>NUCLEOTIDE SEQUENCE</scope>
    <source>
        <strain evidence="1">YIM B02566</strain>
    </source>
</reference>
<organism evidence="1 2">
    <name type="scientific">Taklimakanibacter albus</name>
    <dbReference type="NCBI Taxonomy" id="2800327"/>
    <lineage>
        <taxon>Bacteria</taxon>
        <taxon>Pseudomonadati</taxon>
        <taxon>Pseudomonadota</taxon>
        <taxon>Alphaproteobacteria</taxon>
        <taxon>Hyphomicrobiales</taxon>
        <taxon>Aestuariivirgaceae</taxon>
        <taxon>Taklimakanibacter</taxon>
    </lineage>
</organism>
<comment type="caution">
    <text evidence="1">The sequence shown here is derived from an EMBL/GenBank/DDBJ whole genome shotgun (WGS) entry which is preliminary data.</text>
</comment>
<proteinExistence type="predicted"/>
<protein>
    <submittedName>
        <fullName evidence="1">M15 family metallopeptidase</fullName>
    </submittedName>
</protein>
<evidence type="ECO:0000313" key="2">
    <source>
        <dbReference type="Proteomes" id="UP000616151"/>
    </source>
</evidence>
<name>A0ACC5R094_9HYPH</name>
<accession>A0ACC5R094</accession>
<keyword evidence="2" id="KW-1185">Reference proteome</keyword>
<dbReference type="EMBL" id="JAENHL010000006">
    <property type="protein sequence ID" value="MBK1866068.1"/>
    <property type="molecule type" value="Genomic_DNA"/>
</dbReference>
<dbReference type="Proteomes" id="UP000616151">
    <property type="component" value="Unassembled WGS sequence"/>
</dbReference>